<keyword evidence="1" id="KW-1133">Transmembrane helix</keyword>
<proteinExistence type="predicted"/>
<evidence type="ECO:0000256" key="1">
    <source>
        <dbReference type="SAM" id="Phobius"/>
    </source>
</evidence>
<keyword evidence="1" id="KW-0472">Membrane</keyword>
<evidence type="ECO:0000313" key="2">
    <source>
        <dbReference type="EMBL" id="MVN89817.1"/>
    </source>
</evidence>
<dbReference type="Proteomes" id="UP000434850">
    <property type="component" value="Unassembled WGS sequence"/>
</dbReference>
<accession>A0A6I4I4W3</accession>
<feature type="transmembrane region" description="Helical" evidence="1">
    <location>
        <begin position="45"/>
        <end position="65"/>
    </location>
</feature>
<dbReference type="EMBL" id="WQLA01000001">
    <property type="protein sequence ID" value="MVN89817.1"/>
    <property type="molecule type" value="Genomic_DNA"/>
</dbReference>
<reference evidence="2 3" key="1">
    <citation type="submission" date="2019-12" db="EMBL/GenBank/DDBJ databases">
        <title>Mucilaginibacter sp. HME9299 genome sequencing and assembly.</title>
        <authorList>
            <person name="Kang H."/>
            <person name="Kim H."/>
            <person name="Joh K."/>
        </authorList>
    </citation>
    <scope>NUCLEOTIDE SEQUENCE [LARGE SCALE GENOMIC DNA]</scope>
    <source>
        <strain evidence="2 3">HME9299</strain>
    </source>
</reference>
<keyword evidence="3" id="KW-1185">Reference proteome</keyword>
<dbReference type="AlphaFoldDB" id="A0A6I4I4W3"/>
<organism evidence="2 3">
    <name type="scientific">Mucilaginibacter aquatilis</name>
    <dbReference type="NCBI Taxonomy" id="1517760"/>
    <lineage>
        <taxon>Bacteria</taxon>
        <taxon>Pseudomonadati</taxon>
        <taxon>Bacteroidota</taxon>
        <taxon>Sphingobacteriia</taxon>
        <taxon>Sphingobacteriales</taxon>
        <taxon>Sphingobacteriaceae</taxon>
        <taxon>Mucilaginibacter</taxon>
    </lineage>
</organism>
<evidence type="ECO:0000313" key="3">
    <source>
        <dbReference type="Proteomes" id="UP000434850"/>
    </source>
</evidence>
<comment type="caution">
    <text evidence="2">The sequence shown here is derived from an EMBL/GenBank/DDBJ whole genome shotgun (WGS) entry which is preliminary data.</text>
</comment>
<feature type="transmembrane region" description="Helical" evidence="1">
    <location>
        <begin position="6"/>
        <end position="24"/>
    </location>
</feature>
<protein>
    <recommendedName>
        <fullName evidence="4">Cytochrome B</fullName>
    </recommendedName>
</protein>
<feature type="transmembrane region" description="Helical" evidence="1">
    <location>
        <begin position="85"/>
        <end position="109"/>
    </location>
</feature>
<feature type="transmembrane region" description="Helical" evidence="1">
    <location>
        <begin position="121"/>
        <end position="141"/>
    </location>
</feature>
<evidence type="ECO:0008006" key="4">
    <source>
        <dbReference type="Google" id="ProtNLM"/>
    </source>
</evidence>
<dbReference type="OrthoDB" id="329514at2"/>
<sequence length="153" mass="17216">MQVLLFTHSVMRWLVLGSLGWSFYKAYVAYTNNKPFTKTLNKLRHWTATVAHIQLMIGIILYSQSQTVKALFAGLSGNGHITDPVFFGVIHITLMLLAVVLVTLGSAMAKRKSSDSEKSKTMYIWFGVALLVIFVAIPWPFSPLAQRPYIRPL</sequence>
<keyword evidence="1" id="KW-0812">Transmembrane</keyword>
<name>A0A6I4I4W3_9SPHI</name>
<gene>
    <name evidence="2" type="ORF">GO816_01630</name>
</gene>
<dbReference type="RefSeq" id="WP_157539609.1">
    <property type="nucleotide sequence ID" value="NZ_WQLA01000001.1"/>
</dbReference>